<dbReference type="InterPro" id="IPR015422">
    <property type="entry name" value="PyrdxlP-dep_Trfase_small"/>
</dbReference>
<dbReference type="InterPro" id="IPR049704">
    <property type="entry name" value="Aminotrans_3_PPA_site"/>
</dbReference>
<gene>
    <name evidence="4" type="ORF">GCM10009759_10990</name>
</gene>
<dbReference type="RefSeq" id="WP_344550625.1">
    <property type="nucleotide sequence ID" value="NZ_BAAANS010000005.1"/>
</dbReference>
<dbReference type="PANTHER" id="PTHR11986">
    <property type="entry name" value="AMINOTRANSFERASE CLASS III"/>
    <property type="match status" value="1"/>
</dbReference>
<keyword evidence="4" id="KW-0032">Aminotransferase</keyword>
<name>A0ABN2WBU4_9ACTN</name>
<keyword evidence="4" id="KW-0808">Transferase</keyword>
<dbReference type="GO" id="GO:0008483">
    <property type="term" value="F:transaminase activity"/>
    <property type="evidence" value="ECO:0007669"/>
    <property type="project" value="UniProtKB-KW"/>
</dbReference>
<comment type="caution">
    <text evidence="4">The sequence shown here is derived from an EMBL/GenBank/DDBJ whole genome shotgun (WGS) entry which is preliminary data.</text>
</comment>
<comment type="similarity">
    <text evidence="3">Belongs to the class-III pyridoxal-phosphate-dependent aminotransferase family.</text>
</comment>
<evidence type="ECO:0000313" key="5">
    <source>
        <dbReference type="Proteomes" id="UP001500897"/>
    </source>
</evidence>
<dbReference type="InterPro" id="IPR050103">
    <property type="entry name" value="Class-III_PLP-dep_AT"/>
</dbReference>
<keyword evidence="2 3" id="KW-0663">Pyridoxal phosphate</keyword>
<proteinExistence type="inferred from homology"/>
<keyword evidence="5" id="KW-1185">Reference proteome</keyword>
<dbReference type="InterPro" id="IPR005814">
    <property type="entry name" value="Aminotrans_3"/>
</dbReference>
<dbReference type="SUPFAM" id="SSF53383">
    <property type="entry name" value="PLP-dependent transferases"/>
    <property type="match status" value="1"/>
</dbReference>
<evidence type="ECO:0000256" key="3">
    <source>
        <dbReference type="RuleBase" id="RU003560"/>
    </source>
</evidence>
<sequence length="463" mass="50629">MTQAEPLDLAALLDARGGERYELHARYLNPQLPRMLHTIGFDRYYERAKGPYFYDAEGNEYLDMLAGFGIFALGRHHPAVRAAIEQVMELETADLTRFDCSPLPGLLAEQLIAHAPSLDRVFFGNSGTEAVETALKFARYATGKRRVLYCDHAFHGLTAGSLSVNGEGGFRKGFDPLLPDTAIPLGDLDALRKELKKGDVAALIVEPIQGKGVLAPPPGWLAAAQELLHAHKALLICDEVQTGVGRTGTFFAYQAEEGVRPDLVCAAKALSGGYVPIGATLGKSWIFEKVYSSMDRVLVHSASFGSNAQAMAAGLATLHVMRQEGVVENAAKVGELFRNRLAALTERYELLAEVRGRGLMIGIEFGRPKSLKLRTGWTALQAARKGLFAQMVVVPLLQRHRILTQVSGDHLEVIKLIPPLIVTEKEVDRFVDAFTEVMDDAHRGSGLMWDFGRTLVKQAVGSR</sequence>
<dbReference type="Pfam" id="PF00202">
    <property type="entry name" value="Aminotran_3"/>
    <property type="match status" value="1"/>
</dbReference>
<evidence type="ECO:0000256" key="2">
    <source>
        <dbReference type="ARBA" id="ARBA00022898"/>
    </source>
</evidence>
<dbReference type="InterPro" id="IPR015421">
    <property type="entry name" value="PyrdxlP-dep_Trfase_major"/>
</dbReference>
<dbReference type="CDD" id="cd00610">
    <property type="entry name" value="OAT_like"/>
    <property type="match status" value="1"/>
</dbReference>
<dbReference type="Gene3D" id="3.90.1150.10">
    <property type="entry name" value="Aspartate Aminotransferase, domain 1"/>
    <property type="match status" value="1"/>
</dbReference>
<comment type="cofactor">
    <cofactor evidence="1">
        <name>pyridoxal 5'-phosphate</name>
        <dbReference type="ChEBI" id="CHEBI:597326"/>
    </cofactor>
</comment>
<evidence type="ECO:0000256" key="1">
    <source>
        <dbReference type="ARBA" id="ARBA00001933"/>
    </source>
</evidence>
<dbReference type="PANTHER" id="PTHR11986:SF121">
    <property type="entry name" value="BLR3010 PROTEIN"/>
    <property type="match status" value="1"/>
</dbReference>
<evidence type="ECO:0000313" key="4">
    <source>
        <dbReference type="EMBL" id="GAA2088681.1"/>
    </source>
</evidence>
<dbReference type="Gene3D" id="3.40.640.10">
    <property type="entry name" value="Type I PLP-dependent aspartate aminotransferase-like (Major domain)"/>
    <property type="match status" value="1"/>
</dbReference>
<dbReference type="Proteomes" id="UP001500897">
    <property type="component" value="Unassembled WGS sequence"/>
</dbReference>
<dbReference type="EMBL" id="BAAANS010000005">
    <property type="protein sequence ID" value="GAA2088681.1"/>
    <property type="molecule type" value="Genomic_DNA"/>
</dbReference>
<reference evidence="4 5" key="1">
    <citation type="journal article" date="2019" name="Int. J. Syst. Evol. Microbiol.">
        <title>The Global Catalogue of Microorganisms (GCM) 10K type strain sequencing project: providing services to taxonomists for standard genome sequencing and annotation.</title>
        <authorList>
            <consortium name="The Broad Institute Genomics Platform"/>
            <consortium name="The Broad Institute Genome Sequencing Center for Infectious Disease"/>
            <person name="Wu L."/>
            <person name="Ma J."/>
        </authorList>
    </citation>
    <scope>NUCLEOTIDE SEQUENCE [LARGE SCALE GENOMIC DNA]</scope>
    <source>
        <strain evidence="4 5">JCM 14559</strain>
    </source>
</reference>
<dbReference type="PROSITE" id="PS00600">
    <property type="entry name" value="AA_TRANSFER_CLASS_3"/>
    <property type="match status" value="1"/>
</dbReference>
<accession>A0ABN2WBU4</accession>
<dbReference type="InterPro" id="IPR015424">
    <property type="entry name" value="PyrdxlP-dep_Trfase"/>
</dbReference>
<dbReference type="PIRSF" id="PIRSF000521">
    <property type="entry name" value="Transaminase_4ab_Lys_Orn"/>
    <property type="match status" value="1"/>
</dbReference>
<protein>
    <submittedName>
        <fullName evidence="4">Aspartate aminotransferase family protein</fullName>
    </submittedName>
</protein>
<organism evidence="4 5">
    <name type="scientific">Kitasatospora saccharophila</name>
    <dbReference type="NCBI Taxonomy" id="407973"/>
    <lineage>
        <taxon>Bacteria</taxon>
        <taxon>Bacillati</taxon>
        <taxon>Actinomycetota</taxon>
        <taxon>Actinomycetes</taxon>
        <taxon>Kitasatosporales</taxon>
        <taxon>Streptomycetaceae</taxon>
        <taxon>Kitasatospora</taxon>
    </lineage>
</organism>